<keyword evidence="2" id="KW-1185">Reference proteome</keyword>
<dbReference type="AlphaFoldDB" id="G8M232"/>
<dbReference type="KEGG" id="ccl:Clocl_1503"/>
<organism evidence="1 2">
    <name type="scientific">Acetivibrio clariflavus (strain DSM 19732 / NBRC 101661 / EBR45)</name>
    <name type="common">Clostridium clariflavum</name>
    <dbReference type="NCBI Taxonomy" id="720554"/>
    <lineage>
        <taxon>Bacteria</taxon>
        <taxon>Bacillati</taxon>
        <taxon>Bacillota</taxon>
        <taxon>Clostridia</taxon>
        <taxon>Eubacteriales</taxon>
        <taxon>Oscillospiraceae</taxon>
        <taxon>Acetivibrio</taxon>
    </lineage>
</organism>
<evidence type="ECO:0008006" key="3">
    <source>
        <dbReference type="Google" id="ProtNLM"/>
    </source>
</evidence>
<evidence type="ECO:0000313" key="2">
    <source>
        <dbReference type="Proteomes" id="UP000005435"/>
    </source>
</evidence>
<name>G8M232_ACECE</name>
<dbReference type="Pfam" id="PF14137">
    <property type="entry name" value="DUF4304"/>
    <property type="match status" value="1"/>
</dbReference>
<evidence type="ECO:0000313" key="1">
    <source>
        <dbReference type="EMBL" id="AEV68150.1"/>
    </source>
</evidence>
<dbReference type="STRING" id="720554.Clocl_1503"/>
<dbReference type="HOGENOM" id="CLU_143560_0_0_9"/>
<dbReference type="EMBL" id="CP003065">
    <property type="protein sequence ID" value="AEV68150.1"/>
    <property type="molecule type" value="Genomic_DNA"/>
</dbReference>
<dbReference type="Proteomes" id="UP000005435">
    <property type="component" value="Chromosome"/>
</dbReference>
<reference evidence="2" key="1">
    <citation type="submission" date="2011-12" db="EMBL/GenBank/DDBJ databases">
        <title>Complete sequence of Clostridium clariflavum DSM 19732.</title>
        <authorList>
            <consortium name="US DOE Joint Genome Institute"/>
            <person name="Lucas S."/>
            <person name="Han J."/>
            <person name="Lapidus A."/>
            <person name="Cheng J.-F."/>
            <person name="Goodwin L."/>
            <person name="Pitluck S."/>
            <person name="Peters L."/>
            <person name="Teshima H."/>
            <person name="Detter J.C."/>
            <person name="Han C."/>
            <person name="Tapia R."/>
            <person name="Land M."/>
            <person name="Hauser L."/>
            <person name="Kyrpides N."/>
            <person name="Ivanova N."/>
            <person name="Pagani I."/>
            <person name="Kitzmiller T."/>
            <person name="Lynd L."/>
            <person name="Izquierdo J."/>
            <person name="Woyke T."/>
        </authorList>
    </citation>
    <scope>NUCLEOTIDE SEQUENCE [LARGE SCALE GENOMIC DNA]</scope>
    <source>
        <strain evidence="2">DSM 19732 / NBRC 101661 / EBR45</strain>
    </source>
</reference>
<accession>G8M232</accession>
<dbReference type="eggNOG" id="ENOG5032U45">
    <property type="taxonomic scope" value="Bacteria"/>
</dbReference>
<gene>
    <name evidence="1" type="ordered locus">Clocl_1503</name>
</gene>
<protein>
    <recommendedName>
        <fullName evidence="3">DUF4304 domain-containing protein</fullName>
    </recommendedName>
</protein>
<reference evidence="1 2" key="2">
    <citation type="journal article" date="2012" name="Stand. Genomic Sci.">
        <title>Complete Genome Sequence of Clostridium clariflavum DSM 19732.</title>
        <authorList>
            <person name="Izquierdo J.A."/>
            <person name="Goodwin L."/>
            <person name="Davenport K.W."/>
            <person name="Teshima H."/>
            <person name="Bruce D."/>
            <person name="Detter C."/>
            <person name="Tapia R."/>
            <person name="Han S."/>
            <person name="Land M."/>
            <person name="Hauser L."/>
            <person name="Jeffries C.D."/>
            <person name="Han J."/>
            <person name="Pitluck S."/>
            <person name="Nolan M."/>
            <person name="Chen A."/>
            <person name="Huntemann M."/>
            <person name="Mavromatis K."/>
            <person name="Mikhailova N."/>
            <person name="Liolios K."/>
            <person name="Woyke T."/>
            <person name="Lynd L.R."/>
        </authorList>
    </citation>
    <scope>NUCLEOTIDE SEQUENCE [LARGE SCALE GENOMIC DNA]</scope>
    <source>
        <strain evidence="2">DSM 19732 / NBRC 101661 / EBR45</strain>
    </source>
</reference>
<proteinExistence type="predicted"/>
<dbReference type="RefSeq" id="WP_014254762.1">
    <property type="nucleotide sequence ID" value="NC_016627.1"/>
</dbReference>
<dbReference type="InterPro" id="IPR025412">
    <property type="entry name" value="DUF4304"/>
</dbReference>
<sequence>MNKKEFKKALTKVLFEYGFEIKGNIFRAETSELIVVVATQKSNYENSYYINFGFLIKSLNPEILNPKDNQCDVFGRFTLVISGKECSSINYELVNIDEFCDAFKKSMNEKIKPVLEYGLKKYFEINPLAINTATLKAKQYLNIQN</sequence>
<dbReference type="OrthoDB" id="2972781at2"/>